<dbReference type="Proteomes" id="UP000250369">
    <property type="component" value="Unassembled WGS sequence"/>
</dbReference>
<comment type="caution">
    <text evidence="1">The sequence shown here is derived from an EMBL/GenBank/DDBJ whole genome shotgun (WGS) entry which is preliminary data.</text>
</comment>
<gene>
    <name evidence="1" type="ORF">DQG23_25410</name>
</gene>
<dbReference type="AlphaFoldDB" id="A0A329MFI0"/>
<sequence length="67" mass="7751">MAHNLLSMPTNTVIYWIYGSNEGRYFLFASFRANVEDTKKSRRLRLFLVLYDSISSGYPMQAVSPII</sequence>
<dbReference type="EMBL" id="QMFB01000016">
    <property type="protein sequence ID" value="RAV18640.1"/>
    <property type="molecule type" value="Genomic_DNA"/>
</dbReference>
<organism evidence="1 2">
    <name type="scientific">Paenibacillus contaminans</name>
    <dbReference type="NCBI Taxonomy" id="450362"/>
    <lineage>
        <taxon>Bacteria</taxon>
        <taxon>Bacillati</taxon>
        <taxon>Bacillota</taxon>
        <taxon>Bacilli</taxon>
        <taxon>Bacillales</taxon>
        <taxon>Paenibacillaceae</taxon>
        <taxon>Paenibacillus</taxon>
    </lineage>
</organism>
<evidence type="ECO:0000313" key="2">
    <source>
        <dbReference type="Proteomes" id="UP000250369"/>
    </source>
</evidence>
<keyword evidence="2" id="KW-1185">Reference proteome</keyword>
<protein>
    <submittedName>
        <fullName evidence="1">Uncharacterized protein</fullName>
    </submittedName>
</protein>
<proteinExistence type="predicted"/>
<reference evidence="1 2" key="1">
    <citation type="journal article" date="2009" name="Int. J. Syst. Evol. Microbiol.">
        <title>Paenibacillus contaminans sp. nov., isolated from a contaminated laboratory plate.</title>
        <authorList>
            <person name="Chou J.H."/>
            <person name="Lee J.H."/>
            <person name="Lin M.C."/>
            <person name="Chang P.S."/>
            <person name="Arun A.B."/>
            <person name="Young C.C."/>
            <person name="Chen W.M."/>
        </authorList>
    </citation>
    <scope>NUCLEOTIDE SEQUENCE [LARGE SCALE GENOMIC DNA]</scope>
    <source>
        <strain evidence="1 2">CKOBP-6</strain>
    </source>
</reference>
<evidence type="ECO:0000313" key="1">
    <source>
        <dbReference type="EMBL" id="RAV18640.1"/>
    </source>
</evidence>
<name>A0A329MFI0_9BACL</name>
<accession>A0A329MFI0</accession>